<comment type="caution">
    <text evidence="6">The sequence shown here is derived from an EMBL/GenBank/DDBJ whole genome shotgun (WGS) entry which is preliminary data.</text>
</comment>
<evidence type="ECO:0000313" key="4">
    <source>
        <dbReference type="EMBL" id="KAE9200660.1"/>
    </source>
</evidence>
<evidence type="ECO:0000313" key="8">
    <source>
        <dbReference type="Proteomes" id="UP000437068"/>
    </source>
</evidence>
<dbReference type="AlphaFoldDB" id="A0A6A4BC74"/>
<organism evidence="6 8">
    <name type="scientific">Phytophthora fragariae</name>
    <dbReference type="NCBI Taxonomy" id="53985"/>
    <lineage>
        <taxon>Eukaryota</taxon>
        <taxon>Sar</taxon>
        <taxon>Stramenopiles</taxon>
        <taxon>Oomycota</taxon>
        <taxon>Peronosporomycetes</taxon>
        <taxon>Peronosporales</taxon>
        <taxon>Peronosporaceae</taxon>
        <taxon>Phytophthora</taxon>
    </lineage>
</organism>
<evidence type="ECO:0000313" key="12">
    <source>
        <dbReference type="Proteomes" id="UP000476176"/>
    </source>
</evidence>
<evidence type="ECO:0000313" key="7">
    <source>
        <dbReference type="EMBL" id="KAE9322230.1"/>
    </source>
</evidence>
<dbReference type="EMBL" id="QXFZ01004536">
    <property type="protein sequence ID" value="KAE9063906.1"/>
    <property type="molecule type" value="Genomic_DNA"/>
</dbReference>
<evidence type="ECO:0000313" key="5">
    <source>
        <dbReference type="EMBL" id="KAE9205293.1"/>
    </source>
</evidence>
<dbReference type="Proteomes" id="UP000441208">
    <property type="component" value="Unassembled WGS sequence"/>
</dbReference>
<dbReference type="Proteomes" id="UP000486351">
    <property type="component" value="Unassembled WGS sequence"/>
</dbReference>
<dbReference type="EMBL" id="QXGD01001477">
    <property type="protein sequence ID" value="KAE9205293.1"/>
    <property type="molecule type" value="Genomic_DNA"/>
</dbReference>
<gene>
    <name evidence="6" type="ORF">PF001_g28678</name>
    <name evidence="5" type="ORF">PF002_g20375</name>
    <name evidence="4" type="ORF">PF004_g18942</name>
    <name evidence="3" type="ORF">PF007_g29388</name>
    <name evidence="7" type="ORF">PF008_g17639</name>
    <name evidence="2" type="ORF">PF011_g17859</name>
</gene>
<protein>
    <recommendedName>
        <fullName evidence="14">Secreted protein</fullName>
    </recommendedName>
</protein>
<evidence type="ECO:0000313" key="10">
    <source>
        <dbReference type="Proteomes" id="UP000441208"/>
    </source>
</evidence>
<dbReference type="EMBL" id="QXFW01001383">
    <property type="protein sequence ID" value="KAE8991663.1"/>
    <property type="molecule type" value="Genomic_DNA"/>
</dbReference>
<evidence type="ECO:0000313" key="13">
    <source>
        <dbReference type="Proteomes" id="UP000486351"/>
    </source>
</evidence>
<feature type="signal peptide" evidence="1">
    <location>
        <begin position="1"/>
        <end position="21"/>
    </location>
</feature>
<dbReference type="EMBL" id="QXFY01001286">
    <property type="protein sequence ID" value="KAE9322230.1"/>
    <property type="molecule type" value="Genomic_DNA"/>
</dbReference>
<accession>A0A6A4BC74</accession>
<proteinExistence type="predicted"/>
<evidence type="ECO:0000256" key="1">
    <source>
        <dbReference type="SAM" id="SignalP"/>
    </source>
</evidence>
<dbReference type="Proteomes" id="UP000437068">
    <property type="component" value="Unassembled WGS sequence"/>
</dbReference>
<evidence type="ECO:0000313" key="9">
    <source>
        <dbReference type="Proteomes" id="UP000440367"/>
    </source>
</evidence>
<keyword evidence="1" id="KW-0732">Signal</keyword>
<evidence type="ECO:0000313" key="6">
    <source>
        <dbReference type="EMBL" id="KAE9270741.1"/>
    </source>
</evidence>
<name>A0A6A4BC74_9STRA</name>
<dbReference type="EMBL" id="QXGE01004404">
    <property type="protein sequence ID" value="KAE9270741.1"/>
    <property type="molecule type" value="Genomic_DNA"/>
</dbReference>
<evidence type="ECO:0008006" key="14">
    <source>
        <dbReference type="Google" id="ProtNLM"/>
    </source>
</evidence>
<evidence type="ECO:0000313" key="2">
    <source>
        <dbReference type="EMBL" id="KAE8991663.1"/>
    </source>
</evidence>
<evidence type="ECO:0000313" key="11">
    <source>
        <dbReference type="Proteomes" id="UP000460718"/>
    </source>
</evidence>
<dbReference type="EMBL" id="QXGC01001551">
    <property type="protein sequence ID" value="KAE9200660.1"/>
    <property type="molecule type" value="Genomic_DNA"/>
</dbReference>
<feature type="chain" id="PRO_5036167156" description="Secreted protein" evidence="1">
    <location>
        <begin position="22"/>
        <end position="99"/>
    </location>
</feature>
<sequence length="99" mass="10556">MESCICFIFSFLADFLSSVRSAGDGVGFLRGAFFFSAQYFPFHSRPGGLVHVPDGLLQPPCGFVNSVTAPESRSISIVGCCCIMSKGKFIDPIPGITVV</sequence>
<dbReference type="Proteomes" id="UP000440367">
    <property type="component" value="Unassembled WGS sequence"/>
</dbReference>
<evidence type="ECO:0000313" key="3">
    <source>
        <dbReference type="EMBL" id="KAE9063906.1"/>
    </source>
</evidence>
<dbReference type="Proteomes" id="UP000476176">
    <property type="component" value="Unassembled WGS sequence"/>
</dbReference>
<dbReference type="Proteomes" id="UP000460718">
    <property type="component" value="Unassembled WGS sequence"/>
</dbReference>
<reference evidence="8 9" key="1">
    <citation type="submission" date="2018-08" db="EMBL/GenBank/DDBJ databases">
        <title>Genomic investigation of the strawberry pathogen Phytophthora fragariae indicates pathogenicity is determined by transcriptional variation in three key races.</title>
        <authorList>
            <person name="Adams T.M."/>
            <person name="Armitage A.D."/>
            <person name="Sobczyk M.K."/>
            <person name="Bates H.J."/>
            <person name="Dunwell J.M."/>
            <person name="Nellist C.F."/>
            <person name="Harrison R.J."/>
        </authorList>
    </citation>
    <scope>NUCLEOTIDE SEQUENCE [LARGE SCALE GENOMIC DNA]</scope>
    <source>
        <strain evidence="6 8">A4</strain>
        <strain evidence="5 9">BC-1</strain>
        <strain evidence="4 12">BC-23</strain>
        <strain evidence="3 10">NOV-71</strain>
        <strain evidence="7 13">NOV-77</strain>
        <strain evidence="2 11">SCRP245</strain>
    </source>
</reference>